<proteinExistence type="predicted"/>
<dbReference type="AlphaFoldDB" id="A0A059ZR00"/>
<evidence type="ECO:0000259" key="1">
    <source>
        <dbReference type="Pfam" id="PF03168"/>
    </source>
</evidence>
<dbReference type="RefSeq" id="WP_038471461.1">
    <property type="nucleotide sequence ID" value="NZ_CP005986.1"/>
</dbReference>
<dbReference type="InterPro" id="IPR004864">
    <property type="entry name" value="LEA_2"/>
</dbReference>
<organism evidence="2 3">
    <name type="scientific">Acidithiobacillus caldus (strain ATCC 51756 / DSM 8584 / KU)</name>
    <dbReference type="NCBI Taxonomy" id="637389"/>
    <lineage>
        <taxon>Bacteria</taxon>
        <taxon>Pseudomonadati</taxon>
        <taxon>Pseudomonadota</taxon>
        <taxon>Acidithiobacillia</taxon>
        <taxon>Acidithiobacillales</taxon>
        <taxon>Acidithiobacillaceae</taxon>
        <taxon>Acidithiobacillus</taxon>
    </lineage>
</organism>
<gene>
    <name evidence="2" type="ORF">Acaty_c0229</name>
</gene>
<evidence type="ECO:0000313" key="3">
    <source>
        <dbReference type="Proteomes" id="UP000005522"/>
    </source>
</evidence>
<name>A0A059ZR00_ACICK</name>
<feature type="domain" description="Late embryogenesis abundant protein LEA-2 subgroup" evidence="1">
    <location>
        <begin position="58"/>
        <end position="146"/>
    </location>
</feature>
<dbReference type="Proteomes" id="UP000005522">
    <property type="component" value="Chromosome"/>
</dbReference>
<evidence type="ECO:0000313" key="2">
    <source>
        <dbReference type="EMBL" id="AIA54120.1"/>
    </source>
</evidence>
<dbReference type="SUPFAM" id="SSF117070">
    <property type="entry name" value="LEA14-like"/>
    <property type="match status" value="1"/>
</dbReference>
<dbReference type="KEGG" id="acz:Acaty_c0229"/>
<dbReference type="Pfam" id="PF03168">
    <property type="entry name" value="LEA_2"/>
    <property type="match status" value="1"/>
</dbReference>
<protein>
    <recommendedName>
        <fullName evidence="1">Late embryogenesis abundant protein LEA-2 subgroup domain-containing protein</fullName>
    </recommendedName>
</protein>
<dbReference type="EMBL" id="CP005986">
    <property type="protein sequence ID" value="AIA54120.1"/>
    <property type="molecule type" value="Genomic_DNA"/>
</dbReference>
<dbReference type="HOGENOM" id="CLU_1607299_0_0_6"/>
<reference evidence="2 3" key="1">
    <citation type="journal article" date="2009" name="J. Bacteriol.">
        <title>Draft genome sequence of the extremely acidophilic bacterium Acidithiobacillus caldus ATCC 51756 reveals metabolic versatility in the genus Acidithiobacillus.</title>
        <authorList>
            <person name="Valdes J."/>
            <person name="Quatrini R."/>
            <person name="Hallberg K."/>
            <person name="Dopson M."/>
            <person name="Valenzuela P.D."/>
            <person name="Holmes D.S."/>
        </authorList>
    </citation>
    <scope>NUCLEOTIDE SEQUENCE [LARGE SCALE GENOMIC DNA]</scope>
    <source>
        <strain evidence="3">ATCC 51756 / DSM 8584 / KU</strain>
    </source>
</reference>
<sequence>MTRSIGRRFHKIRLTLGNLVFVVLLMGHAYGDTRPVIRYEGSRLLGVERGQALLRVRLEVTNPGKQAIPVEYGRVDLRLGHQPIGHGTIPPTSFPAHRQRAVEVPVELSLSRLGGLLPDLLLRPALPWSAQGYVQLAGPRIPIDEQGEVRSTQVTPLLEQIFREE</sequence>
<accession>A0A059ZR00</accession>
<dbReference type="Gene3D" id="2.60.40.1820">
    <property type="match status" value="1"/>
</dbReference>